<evidence type="ECO:0000313" key="10">
    <source>
        <dbReference type="Proteomes" id="UP000234341"/>
    </source>
</evidence>
<reference evidence="9 10" key="1">
    <citation type="submission" date="2017-12" db="EMBL/GenBank/DDBJ databases">
        <title>Genome sequence of the active heterotrophic nitrifier-denitrifier, Cupriavidus pauculus UM1.</title>
        <authorList>
            <person name="Putonti C."/>
            <person name="Castignetti D."/>
        </authorList>
    </citation>
    <scope>NUCLEOTIDE SEQUENCE [LARGE SCALE GENOMIC DNA]</scope>
    <source>
        <strain evidence="9 10">UM1</strain>
    </source>
</reference>
<dbReference type="SUPFAM" id="SSF53474">
    <property type="entry name" value="alpha/beta-Hydrolases"/>
    <property type="match status" value="1"/>
</dbReference>
<dbReference type="GO" id="GO:0052689">
    <property type="term" value="F:carboxylic ester hydrolase activity"/>
    <property type="evidence" value="ECO:0007669"/>
    <property type="project" value="UniProtKB-KW"/>
</dbReference>
<comment type="caution">
    <text evidence="9">The sequence shown here is derived from an EMBL/GenBank/DDBJ whole genome shotgun (WGS) entry which is preliminary data.</text>
</comment>
<feature type="chain" id="PRO_5014756098" evidence="8">
    <location>
        <begin position="40"/>
        <end position="543"/>
    </location>
</feature>
<keyword evidence="7" id="KW-1015">Disulfide bond</keyword>
<dbReference type="InterPro" id="IPR011118">
    <property type="entry name" value="Tannase/feruloyl_esterase"/>
</dbReference>
<dbReference type="OrthoDB" id="8672133at2"/>
<gene>
    <name evidence="9" type="ORF">CYJ10_28385</name>
</gene>
<evidence type="ECO:0000256" key="4">
    <source>
        <dbReference type="ARBA" id="ARBA00022729"/>
    </source>
</evidence>
<evidence type="ECO:0000313" key="9">
    <source>
        <dbReference type="EMBL" id="PLP97236.1"/>
    </source>
</evidence>
<keyword evidence="4 8" id="KW-0732">Signal</keyword>
<evidence type="ECO:0000256" key="5">
    <source>
        <dbReference type="ARBA" id="ARBA00022801"/>
    </source>
</evidence>
<protein>
    <submittedName>
        <fullName evidence="9">Tannase/feruloyl esterase family alpha/beta hydrolase</fullName>
    </submittedName>
</protein>
<keyword evidence="5 9" id="KW-0378">Hydrolase</keyword>
<keyword evidence="3" id="KW-0479">Metal-binding</keyword>
<organism evidence="9 10">
    <name type="scientific">Cupriavidus pauculus</name>
    <dbReference type="NCBI Taxonomy" id="82633"/>
    <lineage>
        <taxon>Bacteria</taxon>
        <taxon>Pseudomonadati</taxon>
        <taxon>Pseudomonadota</taxon>
        <taxon>Betaproteobacteria</taxon>
        <taxon>Burkholderiales</taxon>
        <taxon>Burkholderiaceae</taxon>
        <taxon>Cupriavidus</taxon>
    </lineage>
</organism>
<proteinExistence type="inferred from homology"/>
<dbReference type="GO" id="GO:0046872">
    <property type="term" value="F:metal ion binding"/>
    <property type="evidence" value="ECO:0007669"/>
    <property type="project" value="UniProtKB-KW"/>
</dbReference>
<dbReference type="PANTHER" id="PTHR33938:SF15">
    <property type="entry name" value="FERULOYL ESTERASE B-RELATED"/>
    <property type="match status" value="1"/>
</dbReference>
<name>A0A2N5C4U6_9BURK</name>
<dbReference type="EMBL" id="PJRP01000019">
    <property type="protein sequence ID" value="PLP97236.1"/>
    <property type="molecule type" value="Genomic_DNA"/>
</dbReference>
<dbReference type="InterPro" id="IPR029058">
    <property type="entry name" value="AB_hydrolase_fold"/>
</dbReference>
<dbReference type="Pfam" id="PF07519">
    <property type="entry name" value="Tannase"/>
    <property type="match status" value="1"/>
</dbReference>
<dbReference type="Gene3D" id="3.40.50.1820">
    <property type="entry name" value="alpha/beta hydrolase"/>
    <property type="match status" value="1"/>
</dbReference>
<keyword evidence="6" id="KW-0106">Calcium</keyword>
<sequence length="543" mass="57954">MPSPTPSKTDTPAPTSRAPMTAMKALALGMLALTPAAHAASACESLGEISLPGVKLTAMADQPAGTLKLPNGHQVENLPAFCRVSGRLAPTVDSDIGFELWMPPAGEWNGKTMVVGNGGYVGTIRYDELEPAVRRGYAVISSDSGHEDKAGYRNENLNWGVGHPEKIADWAYRSVHAAAMASRVLVKAYQQREASHAYYFGCSTGGGQGLAAAQRYPEDFDGIIAGAPGNNRTALNAGFLWMATQNMKTEAGYIPPSKLPAINRAAVAACDAKDGVKDGLIGDPAQCHFDPKVLQCKGNADSDDCLTSAQADTLKRLYAGARNPRTGAQIYPGWPVGSESGYLGGWGYSIKGPEAFRTEFFRDWVFQDAKWDWRSFDWDRDMAAVQQRVGPLVDSVNPDLSRFKQRGGKLIVYHGLADPIGNAYDTIHYYQAVSRTVAGTPDFARLFLSPGMGHCRGGVGPNTFDAIGALEAWIEKGQAPDQILAAAKGLESKTGGLATAAQVTEGSSRTRPLCAWPKQARYKGTGSVDDASSFVCARVASRK</sequence>
<evidence type="ECO:0000256" key="6">
    <source>
        <dbReference type="ARBA" id="ARBA00022837"/>
    </source>
</evidence>
<keyword evidence="2" id="KW-0719">Serine esterase</keyword>
<dbReference type="Proteomes" id="UP000234341">
    <property type="component" value="Unassembled WGS sequence"/>
</dbReference>
<evidence type="ECO:0000256" key="1">
    <source>
        <dbReference type="ARBA" id="ARBA00006249"/>
    </source>
</evidence>
<evidence type="ECO:0000256" key="8">
    <source>
        <dbReference type="SAM" id="SignalP"/>
    </source>
</evidence>
<dbReference type="AlphaFoldDB" id="A0A2N5C4U6"/>
<feature type="signal peptide" evidence="8">
    <location>
        <begin position="1"/>
        <end position="39"/>
    </location>
</feature>
<evidence type="ECO:0000256" key="7">
    <source>
        <dbReference type="ARBA" id="ARBA00023157"/>
    </source>
</evidence>
<dbReference type="PANTHER" id="PTHR33938">
    <property type="entry name" value="FERULOYL ESTERASE B-RELATED"/>
    <property type="match status" value="1"/>
</dbReference>
<evidence type="ECO:0000256" key="2">
    <source>
        <dbReference type="ARBA" id="ARBA00022487"/>
    </source>
</evidence>
<accession>A0A2N5C4U6</accession>
<comment type="similarity">
    <text evidence="1">Belongs to the tannase family.</text>
</comment>
<evidence type="ECO:0000256" key="3">
    <source>
        <dbReference type="ARBA" id="ARBA00022723"/>
    </source>
</evidence>